<evidence type="ECO:0000313" key="2">
    <source>
        <dbReference type="EMBL" id="GAA2790522.1"/>
    </source>
</evidence>
<proteinExistence type="predicted"/>
<feature type="transmembrane region" description="Helical" evidence="1">
    <location>
        <begin position="779"/>
        <end position="799"/>
    </location>
</feature>
<dbReference type="RefSeq" id="WP_344679916.1">
    <property type="nucleotide sequence ID" value="NZ_BAAAUX010000012.1"/>
</dbReference>
<organism evidence="2 3">
    <name type="scientific">Saccharopolyspora taberi</name>
    <dbReference type="NCBI Taxonomy" id="60895"/>
    <lineage>
        <taxon>Bacteria</taxon>
        <taxon>Bacillati</taxon>
        <taxon>Actinomycetota</taxon>
        <taxon>Actinomycetes</taxon>
        <taxon>Pseudonocardiales</taxon>
        <taxon>Pseudonocardiaceae</taxon>
        <taxon>Saccharopolyspora</taxon>
    </lineage>
</organism>
<name>A0ABN3VD83_9PSEU</name>
<evidence type="ECO:0000313" key="3">
    <source>
        <dbReference type="Proteomes" id="UP001500979"/>
    </source>
</evidence>
<evidence type="ECO:0000256" key="1">
    <source>
        <dbReference type="SAM" id="Phobius"/>
    </source>
</evidence>
<dbReference type="Proteomes" id="UP001500979">
    <property type="component" value="Unassembled WGS sequence"/>
</dbReference>
<sequence length="806" mass="86646">MESPPLDWSPTEKALWGAFCRGEQLDVRPADPTQSDPFDNNQWDSSRDIRAEVLHHLLLSDAVTNEGYPCRLILIGARVTGTLDLGCGKVNPFLFTSCRFDEVSNLNDATGSFAGFGECKLPGLSAERFDCSGAVWLQGTRAHGTLNFENCACIEFDARFLEFVGSNDGYLNLNGSRVGRDINLHGTSAPCVSLTQASLEGDLLLGKATLGKGGLRAFQATIGGSAYLTDGFASEGPTYLEGVTIGGKCVINEGKFTADEQSALHLDHAEIRLGFQGRNAEVNGTFRAHHAKIGCQLSLQDAKLRNPGDVALQADHILIDGSLLLNGDTIVEGAIDLHGAEIECTLNLVGASFIEQSNSMPALSVRNVRIGGNVLGHSLSMKGQVALDSSTISGAVDLTEASIQNRRGRVSLSATKATISKLMLSSNFSSIGEIRLADSTIETDLVLSGATLDNAESTSLRAPRLAVQGNILASDCKAIGSIELTDATVNGDVRLLDSSLKGLPLKEPSFGRPRDPNSGREWRGISINLSDAEISGDVDVRGSAFTESIVLESARIGGAVILDQASVETSSTVSLRAEGLTAGSLRMDFKRRPQGMIDLTSASVKLLADSDNSWPDSGLKIEGFEYRRLSSSMSTRDRIAWLRGATNPYAAQPYSQLASCFSLAGQEDDAREVRFASDKRYHQTGNLTLRFWGRLQEWTVGFGYKPARALLIFSLLWVSASLWFSFGVASCGRESAGLCPVKAGEHPTWDPWLYSLDLLVPLVNLGHEIAWDPTGWSKLVMYVLTVSGWILATTVIAAASRKLRRT</sequence>
<keyword evidence="1" id="KW-0812">Transmembrane</keyword>
<protein>
    <submittedName>
        <fullName evidence="2">Oxidoreductase</fullName>
    </submittedName>
</protein>
<gene>
    <name evidence="2" type="ORF">GCM10010470_26510</name>
</gene>
<accession>A0ABN3VD83</accession>
<dbReference type="EMBL" id="BAAAUX010000012">
    <property type="protein sequence ID" value="GAA2790522.1"/>
    <property type="molecule type" value="Genomic_DNA"/>
</dbReference>
<comment type="caution">
    <text evidence="2">The sequence shown here is derived from an EMBL/GenBank/DDBJ whole genome shotgun (WGS) entry which is preliminary data.</text>
</comment>
<keyword evidence="1" id="KW-1133">Transmembrane helix</keyword>
<keyword evidence="1" id="KW-0472">Membrane</keyword>
<reference evidence="2 3" key="1">
    <citation type="journal article" date="2019" name="Int. J. Syst. Evol. Microbiol.">
        <title>The Global Catalogue of Microorganisms (GCM) 10K type strain sequencing project: providing services to taxonomists for standard genome sequencing and annotation.</title>
        <authorList>
            <consortium name="The Broad Institute Genomics Platform"/>
            <consortium name="The Broad Institute Genome Sequencing Center for Infectious Disease"/>
            <person name="Wu L."/>
            <person name="Ma J."/>
        </authorList>
    </citation>
    <scope>NUCLEOTIDE SEQUENCE [LARGE SCALE GENOMIC DNA]</scope>
    <source>
        <strain evidence="2 3">JCM 9383</strain>
    </source>
</reference>
<keyword evidence="3" id="KW-1185">Reference proteome</keyword>